<evidence type="ECO:0000259" key="6">
    <source>
        <dbReference type="PROSITE" id="PS50977"/>
    </source>
</evidence>
<accession>A0A399J6Z8</accession>
<dbReference type="PANTHER" id="PTHR47506:SF6">
    <property type="entry name" value="HTH-TYPE TRANSCRIPTIONAL REPRESSOR NEMR"/>
    <property type="match status" value="1"/>
</dbReference>
<evidence type="ECO:0000256" key="5">
    <source>
        <dbReference type="PROSITE-ProRule" id="PRU00335"/>
    </source>
</evidence>
<evidence type="ECO:0000313" key="7">
    <source>
        <dbReference type="EMBL" id="RII41265.1"/>
    </source>
</evidence>
<dbReference type="InterPro" id="IPR001647">
    <property type="entry name" value="HTH_TetR"/>
</dbReference>
<dbReference type="InterPro" id="IPR009057">
    <property type="entry name" value="Homeodomain-like_sf"/>
</dbReference>
<dbReference type="SUPFAM" id="SSF46689">
    <property type="entry name" value="Homeodomain-like"/>
    <property type="match status" value="1"/>
</dbReference>
<dbReference type="PANTHER" id="PTHR47506">
    <property type="entry name" value="TRANSCRIPTIONAL REGULATORY PROTEIN"/>
    <property type="match status" value="1"/>
</dbReference>
<keyword evidence="8" id="KW-1185">Reference proteome</keyword>
<dbReference type="Pfam" id="PF00440">
    <property type="entry name" value="TetR_N"/>
    <property type="match status" value="1"/>
</dbReference>
<keyword evidence="1" id="KW-0678">Repressor</keyword>
<evidence type="ECO:0000256" key="2">
    <source>
        <dbReference type="ARBA" id="ARBA00023015"/>
    </source>
</evidence>
<comment type="caution">
    <text evidence="7">The sequence shown here is derived from an EMBL/GenBank/DDBJ whole genome shotgun (WGS) entry which is preliminary data.</text>
</comment>
<dbReference type="InterPro" id="IPR036271">
    <property type="entry name" value="Tet_transcr_reg_TetR-rel_C_sf"/>
</dbReference>
<evidence type="ECO:0000256" key="3">
    <source>
        <dbReference type="ARBA" id="ARBA00023125"/>
    </source>
</evidence>
<keyword evidence="2" id="KW-0805">Transcription regulation</keyword>
<reference evidence="7 8" key="1">
    <citation type="submission" date="2018-07" db="EMBL/GenBank/DDBJ databases">
        <title>Arthrobacter sp. nov., isolated from raw cow's milk with high bacterial count.</title>
        <authorList>
            <person name="Hahne J."/>
            <person name="Isele D."/>
            <person name="Lipski A."/>
        </authorList>
    </citation>
    <scope>NUCLEOTIDE SEQUENCE [LARGE SCALE GENOMIC DNA]</scope>
    <source>
        <strain evidence="7 8">JZ R-35</strain>
    </source>
</reference>
<dbReference type="Proteomes" id="UP000265419">
    <property type="component" value="Unassembled WGS sequence"/>
</dbReference>
<evidence type="ECO:0000256" key="4">
    <source>
        <dbReference type="ARBA" id="ARBA00023163"/>
    </source>
</evidence>
<dbReference type="InterPro" id="IPR039538">
    <property type="entry name" value="BetI_C"/>
</dbReference>
<proteinExistence type="predicted"/>
<gene>
    <name evidence="7" type="ORF">DWB68_13430</name>
</gene>
<dbReference type="GO" id="GO:0003677">
    <property type="term" value="F:DNA binding"/>
    <property type="evidence" value="ECO:0007669"/>
    <property type="project" value="UniProtKB-UniRule"/>
</dbReference>
<keyword evidence="4" id="KW-0804">Transcription</keyword>
<evidence type="ECO:0000256" key="1">
    <source>
        <dbReference type="ARBA" id="ARBA00022491"/>
    </source>
</evidence>
<evidence type="ECO:0000313" key="8">
    <source>
        <dbReference type="Proteomes" id="UP000265419"/>
    </source>
</evidence>
<keyword evidence="3 5" id="KW-0238">DNA-binding</keyword>
<dbReference type="Pfam" id="PF13977">
    <property type="entry name" value="TetR_C_6"/>
    <property type="match status" value="1"/>
</dbReference>
<feature type="domain" description="HTH tetR-type" evidence="6">
    <location>
        <begin position="13"/>
        <end position="73"/>
    </location>
</feature>
<protein>
    <submittedName>
        <fullName evidence="7">TetR/AcrR family transcriptional regulator</fullName>
    </submittedName>
</protein>
<feature type="DNA-binding region" description="H-T-H motif" evidence="5">
    <location>
        <begin position="36"/>
        <end position="55"/>
    </location>
</feature>
<dbReference type="AlphaFoldDB" id="A0A399J6Z8"/>
<dbReference type="PROSITE" id="PS50977">
    <property type="entry name" value="HTH_TETR_2"/>
    <property type="match status" value="1"/>
</dbReference>
<dbReference type="SUPFAM" id="SSF48498">
    <property type="entry name" value="Tetracyclin repressor-like, C-terminal domain"/>
    <property type="match status" value="1"/>
</dbReference>
<sequence>MNRSTVPKIVDHDARRRELVEIASQVIAKNGVEGATLRELAAEAGFSNGAIKPYFPTKDSLFEATFTHVFSRTNARIERRVRGLRGWDAVLAFAQEVLPLDAAALDEARVVVAYWALAAQSPATGQLMVQQQAQWRQWLTDWVAEALAAGEVRQGVSVSNAAEALLTFFEGAQIVGVIDPVGGSGRSLRGQLDQLIDGWAVWGSGSDKGDAEGESRDGAAG</sequence>
<name>A0A399J6Z8_9MICC</name>
<dbReference type="Gene3D" id="1.10.357.10">
    <property type="entry name" value="Tetracycline Repressor, domain 2"/>
    <property type="match status" value="1"/>
</dbReference>
<dbReference type="EMBL" id="QQXK01000031">
    <property type="protein sequence ID" value="RII41265.1"/>
    <property type="molecule type" value="Genomic_DNA"/>
</dbReference>
<organism evidence="7 8">
    <name type="scientific">Galactobacter valiniphilus</name>
    <dbReference type="NCBI Taxonomy" id="2676122"/>
    <lineage>
        <taxon>Bacteria</taxon>
        <taxon>Bacillati</taxon>
        <taxon>Actinomycetota</taxon>
        <taxon>Actinomycetes</taxon>
        <taxon>Micrococcales</taxon>
        <taxon>Micrococcaceae</taxon>
        <taxon>Galactobacter</taxon>
    </lineage>
</organism>